<evidence type="ECO:0000313" key="5">
    <source>
        <dbReference type="Proteomes" id="UP000577697"/>
    </source>
</evidence>
<dbReference type="Pfam" id="PF21973">
    <property type="entry name" value="DUF6925"/>
    <property type="match status" value="1"/>
</dbReference>
<evidence type="ECO:0000313" key="4">
    <source>
        <dbReference type="Proteomes" id="UP000075755"/>
    </source>
</evidence>
<organism evidence="2 4">
    <name type="scientific">Aminobacter aminovorans</name>
    <name type="common">Chelatobacter heintzii</name>
    <dbReference type="NCBI Taxonomy" id="83263"/>
    <lineage>
        <taxon>Bacteria</taxon>
        <taxon>Pseudomonadati</taxon>
        <taxon>Pseudomonadota</taxon>
        <taxon>Alphaproteobacteria</taxon>
        <taxon>Hyphomicrobiales</taxon>
        <taxon>Phyllobacteriaceae</taxon>
        <taxon>Aminobacter</taxon>
    </lineage>
</organism>
<dbReference type="Proteomes" id="UP000075755">
    <property type="component" value="Plasmid pAA01"/>
</dbReference>
<sequence>MSYLEQLLRHHLTDWRSGWSMGTFGAIAEFHQDDGEVAVIDDTYLLTRATRRGGIRVDRGTLSELVPVAYETLSPKRHRWSQAVALCLPEAKARRGSRSVLSEIGPDDHAIRGIDRTGILFDMGLSLPQCDFCIRTSEPKLLAVLRANLGRSLFEHGNEAMPAILAVHPHRIALTNIGRVEVYQKIGGPDTGGVSPEGPHTHLLPKLLKGGRTHSANTPIPSGLLPVGSLHPGNPVIDPLGKDRPFDLTLHSEFQELMSRFGTAEALAGKAYVDDALETGRDLDAGQAPAGRHARAALRVALRQKVRLAECLGDEARRQRITTWQASFEQSEPEAEDDDAPGHAA</sequence>
<dbReference type="RefSeq" id="WP_067967790.1">
    <property type="nucleotide sequence ID" value="NZ_CP015006.1"/>
</dbReference>
<feature type="region of interest" description="Disordered" evidence="1">
    <location>
        <begin position="323"/>
        <end position="345"/>
    </location>
</feature>
<proteinExistence type="predicted"/>
<keyword evidence="5" id="KW-1185">Reference proteome</keyword>
<reference evidence="2 4" key="1">
    <citation type="submission" date="2016-03" db="EMBL/GenBank/DDBJ databases">
        <title>Complete genome of Aminobacter aminovorans KCTC 2477.</title>
        <authorList>
            <person name="Kim K.M."/>
        </authorList>
    </citation>
    <scope>NUCLEOTIDE SEQUENCE [LARGE SCALE GENOMIC DNA]</scope>
    <source>
        <strain evidence="2 4">KCTC 2477</strain>
        <plasmid evidence="2 4">pAA01</plasmid>
    </source>
</reference>
<dbReference type="Proteomes" id="UP000577697">
    <property type="component" value="Unassembled WGS sequence"/>
</dbReference>
<keyword evidence="2" id="KW-0614">Plasmid</keyword>
<dbReference type="EMBL" id="JACICB010000019">
    <property type="protein sequence ID" value="MBB3708433.1"/>
    <property type="molecule type" value="Genomic_DNA"/>
</dbReference>
<dbReference type="KEGG" id="aak:AA2016_5754"/>
<evidence type="ECO:0000313" key="2">
    <source>
        <dbReference type="EMBL" id="AMS44659.1"/>
    </source>
</evidence>
<name>A0AAC8YV91_AMIAI</name>
<reference evidence="3 5" key="2">
    <citation type="submission" date="2020-08" db="EMBL/GenBank/DDBJ databases">
        <title>Genomic Encyclopedia of Type Strains, Phase IV (KMG-IV): sequencing the most valuable type-strain genomes for metagenomic binning, comparative biology and taxonomic classification.</title>
        <authorList>
            <person name="Goeker M."/>
        </authorList>
    </citation>
    <scope>NUCLEOTIDE SEQUENCE [LARGE SCALE GENOMIC DNA]</scope>
    <source>
        <strain evidence="3 5">DSM 10368</strain>
    </source>
</reference>
<evidence type="ECO:0000256" key="1">
    <source>
        <dbReference type="SAM" id="MobiDB-lite"/>
    </source>
</evidence>
<evidence type="ECO:0000313" key="3">
    <source>
        <dbReference type="EMBL" id="MBB3708433.1"/>
    </source>
</evidence>
<dbReference type="AlphaFoldDB" id="A0AAC8YV91"/>
<accession>A0AAC8YV91</accession>
<geneLocation type="plasmid" evidence="2 4">
    <name>pAA01</name>
</geneLocation>
<protein>
    <submittedName>
        <fullName evidence="2">Uncharacterized protein</fullName>
    </submittedName>
</protein>
<gene>
    <name evidence="2" type="ORF">AA2016_5754</name>
    <name evidence="3" type="ORF">FHS67_004773</name>
</gene>
<dbReference type="EMBL" id="CP015006">
    <property type="protein sequence ID" value="AMS44659.1"/>
    <property type="molecule type" value="Genomic_DNA"/>
</dbReference>
<dbReference type="InterPro" id="IPR053838">
    <property type="entry name" value="DUF6925"/>
</dbReference>